<proteinExistence type="predicted"/>
<dbReference type="KEGG" id="acae:HYG86_14605"/>
<organism evidence="1 2">
    <name type="scientific">Alkalicella caledoniensis</name>
    <dbReference type="NCBI Taxonomy" id="2731377"/>
    <lineage>
        <taxon>Bacteria</taxon>
        <taxon>Bacillati</taxon>
        <taxon>Bacillota</taxon>
        <taxon>Clostridia</taxon>
        <taxon>Eubacteriales</taxon>
        <taxon>Proteinivoracaceae</taxon>
        <taxon>Alkalicella</taxon>
    </lineage>
</organism>
<evidence type="ECO:0000313" key="2">
    <source>
        <dbReference type="Proteomes" id="UP000516160"/>
    </source>
</evidence>
<evidence type="ECO:0000313" key="1">
    <source>
        <dbReference type="EMBL" id="QNO15910.1"/>
    </source>
</evidence>
<dbReference type="Proteomes" id="UP000516160">
    <property type="component" value="Chromosome"/>
</dbReference>
<sequence>MFKSDKVKKALVDISKGIKIDKEKFLLGTIEICLETYEEIINLTNGLLKRNNYFWNTEEKELISMALVTFAINDYGGGRFWSEFAEKLRYDTSEVTRIGKEVFENFCISNNLYFHVGNKNKGYVTSILCHAIIPNSNLPRFFDFLQDLYFKDLEEDYIDQEVEELIQYMQKLFTKYIEDDDISLVVQGSKMTIANQQLPKAFRLAFVKSPQKVATILERLLLYINQRNYGQMVEYLEQDRFDIFFDHHRFEMNGKVGPNKWGGKSQSSKKFITAQYYIENEEIYLQLPRQIIDSDYINHNIYLQISFGSQVIHEQELTLTKSRLLFKTEQELVKLPSFNTEISYKIIAGPNTIHASKGSLNREFIIFDHEGNEVNPRKLTDETIKVVTPYDSEVLTDDAETIVLKYGTYRITTVFLNEESLIIINNKVLSPNVASLKTEVEDKYRYPGIVIEESTKQYSVYSKIPTIKLRMPYGKSTVYGNLKLP</sequence>
<name>A0A7G9WB48_ALKCA</name>
<accession>A0A7G9WB48</accession>
<keyword evidence="2" id="KW-1185">Reference proteome</keyword>
<protein>
    <submittedName>
        <fullName evidence="1">Uncharacterized protein</fullName>
    </submittedName>
</protein>
<dbReference type="EMBL" id="CP058559">
    <property type="protein sequence ID" value="QNO15910.1"/>
    <property type="molecule type" value="Genomic_DNA"/>
</dbReference>
<gene>
    <name evidence="1" type="ORF">HYG86_14605</name>
</gene>
<dbReference type="AlphaFoldDB" id="A0A7G9WB48"/>
<dbReference type="RefSeq" id="WP_213166311.1">
    <property type="nucleotide sequence ID" value="NZ_CP058559.1"/>
</dbReference>
<reference evidence="1 2" key="1">
    <citation type="submission" date="2020-07" db="EMBL/GenBank/DDBJ databases">
        <title>Alkalicella. sp. LB2 genome.</title>
        <authorList>
            <person name="Postec A."/>
            <person name="Quemeneur M."/>
        </authorList>
    </citation>
    <scope>NUCLEOTIDE SEQUENCE [LARGE SCALE GENOMIC DNA]</scope>
    <source>
        <strain evidence="1 2">LB2</strain>
    </source>
</reference>